<evidence type="ECO:0000313" key="8">
    <source>
        <dbReference type="Proteomes" id="UP000306855"/>
    </source>
</evidence>
<keyword evidence="5" id="KW-0472">Membrane</keyword>
<sequence length="418" mass="46195">MRVLNKVKKLGFLALAASSIGLILAGCSNSKKEADNKTITITVDKGYKDYINRVKGDFEKKNGVKVEVKTKDALTALDNLKLDGPAGKAADVLMAPYDRVGVLGKQGQLATVKLPTDGRYSDADKKNVTLNQKQYGEPVTIETLVLFYNKDLIDHAPTTFQELEELSKDPKYAYENDKSKNVAFLTQWTNFYNAYGLIKGYGGYIFGDNGTDPKNIGLNNKGAVEGITYMTNWFKNTWPKGMQAKTSNQNFITDQFTKGKTAVIIDGPWQAAAYKKAGVNYGVAKLPTLANGEKYQAFGGGKAWVISQYSKNKGMAQKFIDYLTTDKNMQKFYDMTQEVPANEKTRTAVAKTDNELTSAVIEQYKDASPMPNIPEMTEVWTGAENMVINAASGKDTPKQAADKATKQIQQAIKQKYKE</sequence>
<dbReference type="GO" id="GO:0055052">
    <property type="term" value="C:ATP-binding cassette (ABC) transporter complex, substrate-binding subunit-containing"/>
    <property type="evidence" value="ECO:0007669"/>
    <property type="project" value="TreeGrafter"/>
</dbReference>
<feature type="chain" id="PRO_5039745271" description="Maltodextrin-binding protein" evidence="5">
    <location>
        <begin position="26"/>
        <end position="418"/>
    </location>
</feature>
<dbReference type="PRINTS" id="PR00181">
    <property type="entry name" value="MALTOSEBP"/>
</dbReference>
<evidence type="ECO:0000256" key="5">
    <source>
        <dbReference type="RuleBase" id="RU365005"/>
    </source>
</evidence>
<keyword evidence="2 5" id="KW-0813">Transport</keyword>
<dbReference type="InterPro" id="IPR006059">
    <property type="entry name" value="SBP"/>
</dbReference>
<evidence type="ECO:0000256" key="2">
    <source>
        <dbReference type="ARBA" id="ARBA00022448"/>
    </source>
</evidence>
<dbReference type="PANTHER" id="PTHR30061">
    <property type="entry name" value="MALTOSE-BINDING PERIPLASMIC PROTEIN"/>
    <property type="match status" value="1"/>
</dbReference>
<dbReference type="InterPro" id="IPR006060">
    <property type="entry name" value="Maltose/Cyclodextrin-bd"/>
</dbReference>
<keyword evidence="5" id="KW-0449">Lipoprotein</keyword>
<dbReference type="PROSITE" id="PS51257">
    <property type="entry name" value="PROKAR_LIPOPROTEIN"/>
    <property type="match status" value="1"/>
</dbReference>
<dbReference type="EMBL" id="SRYK01000056">
    <property type="protein sequence ID" value="TGY53771.1"/>
    <property type="molecule type" value="Genomic_DNA"/>
</dbReference>
<keyword evidence="4 5" id="KW-0732">Signal</keyword>
<dbReference type="SUPFAM" id="SSF53850">
    <property type="entry name" value="Periplasmic binding protein-like II"/>
    <property type="match status" value="1"/>
</dbReference>
<dbReference type="GO" id="GO:1901982">
    <property type="term" value="F:maltose binding"/>
    <property type="evidence" value="ECO:0007669"/>
    <property type="project" value="TreeGrafter"/>
</dbReference>
<feature type="signal peptide" evidence="5">
    <location>
        <begin position="1"/>
        <end position="25"/>
    </location>
</feature>
<evidence type="ECO:0000256" key="1">
    <source>
        <dbReference type="ARBA" id="ARBA00008520"/>
    </source>
</evidence>
<evidence type="ECO:0000256" key="3">
    <source>
        <dbReference type="ARBA" id="ARBA00022597"/>
    </source>
</evidence>
<proteinExistence type="inferred from homology"/>
<dbReference type="GO" id="GO:0015144">
    <property type="term" value="F:carbohydrate transmembrane transporter activity"/>
    <property type="evidence" value="ECO:0007669"/>
    <property type="project" value="InterPro"/>
</dbReference>
<evidence type="ECO:0000313" key="7">
    <source>
        <dbReference type="EMBL" id="TGY53771.1"/>
    </source>
</evidence>
<dbReference type="AlphaFoldDB" id="A0A4S2EIL6"/>
<feature type="compositionally biased region" description="Low complexity" evidence="6">
    <location>
        <begin position="406"/>
        <end position="418"/>
    </location>
</feature>
<dbReference type="Proteomes" id="UP000306855">
    <property type="component" value="Unassembled WGS sequence"/>
</dbReference>
<feature type="region of interest" description="Disordered" evidence="6">
    <location>
        <begin position="393"/>
        <end position="418"/>
    </location>
</feature>
<accession>A0A4S2EIL6</accession>
<keyword evidence="3 5" id="KW-0762">Sugar transport</keyword>
<dbReference type="GO" id="GO:0042956">
    <property type="term" value="P:maltodextrin transmembrane transport"/>
    <property type="evidence" value="ECO:0007669"/>
    <property type="project" value="TreeGrafter"/>
</dbReference>
<dbReference type="Pfam" id="PF13416">
    <property type="entry name" value="SBP_bac_8"/>
    <property type="match status" value="1"/>
</dbReference>
<reference evidence="7 8" key="1">
    <citation type="submission" date="2019-04" db="EMBL/GenBank/DDBJ databases">
        <title>Microbes associate with the intestines of laboratory mice.</title>
        <authorList>
            <person name="Navarre W."/>
            <person name="Wong E."/>
            <person name="Huang K."/>
            <person name="Tropini C."/>
            <person name="Ng K."/>
            <person name="Yu B."/>
        </authorList>
    </citation>
    <scope>NUCLEOTIDE SEQUENCE [LARGE SCALE GENOMIC DNA]</scope>
    <source>
        <strain evidence="7 8">NM26_J9</strain>
    </source>
</reference>
<evidence type="ECO:0000256" key="6">
    <source>
        <dbReference type="SAM" id="MobiDB-lite"/>
    </source>
</evidence>
<comment type="similarity">
    <text evidence="1 5">Belongs to the bacterial solute-binding protein 1 family.</text>
</comment>
<dbReference type="PANTHER" id="PTHR30061:SF50">
    <property type="entry name" value="MALTOSE_MALTODEXTRIN-BINDING PERIPLASMIC PROTEIN"/>
    <property type="match status" value="1"/>
</dbReference>
<evidence type="ECO:0000256" key="4">
    <source>
        <dbReference type="ARBA" id="ARBA00022729"/>
    </source>
</evidence>
<comment type="caution">
    <text evidence="7">The sequence shown here is derived from an EMBL/GenBank/DDBJ whole genome shotgun (WGS) entry which is preliminary data.</text>
</comment>
<keyword evidence="5" id="KW-1003">Cell membrane</keyword>
<dbReference type="Gene3D" id="3.40.190.10">
    <property type="entry name" value="Periplasmic binding protein-like II"/>
    <property type="match status" value="2"/>
</dbReference>
<protein>
    <recommendedName>
        <fullName evidence="5">Maltodextrin-binding protein</fullName>
    </recommendedName>
</protein>
<comment type="subcellular location">
    <subcellularLocation>
        <location evidence="5">Cell membrane</location>
        <topology evidence="5">Lipid-anchor</topology>
    </subcellularLocation>
</comment>
<gene>
    <name evidence="7" type="ORF">E5340_09150</name>
</gene>
<dbReference type="GO" id="GO:0015768">
    <property type="term" value="P:maltose transport"/>
    <property type="evidence" value="ECO:0007669"/>
    <property type="project" value="TreeGrafter"/>
</dbReference>
<name>A0A4S2EIL6_9LACO</name>
<feature type="compositionally biased region" description="Basic and acidic residues" evidence="6">
    <location>
        <begin position="395"/>
        <end position="405"/>
    </location>
</feature>
<organism evidence="7 8">
    <name type="scientific">Ligilactobacillus murinus</name>
    <dbReference type="NCBI Taxonomy" id="1622"/>
    <lineage>
        <taxon>Bacteria</taxon>
        <taxon>Bacillati</taxon>
        <taxon>Bacillota</taxon>
        <taxon>Bacilli</taxon>
        <taxon>Lactobacillales</taxon>
        <taxon>Lactobacillaceae</taxon>
        <taxon>Ligilactobacillus</taxon>
    </lineage>
</organism>